<evidence type="ECO:0000256" key="8">
    <source>
        <dbReference type="ARBA" id="ARBA00023004"/>
    </source>
</evidence>
<name>A0A1S8N5L0_CLOSA</name>
<comment type="cofactor">
    <cofactor evidence="1">
        <name>FMN</name>
        <dbReference type="ChEBI" id="CHEBI:58210"/>
    </cofactor>
</comment>
<dbReference type="Gene3D" id="3.50.50.60">
    <property type="entry name" value="FAD/NAD(P)-binding domain"/>
    <property type="match status" value="1"/>
</dbReference>
<evidence type="ECO:0000256" key="2">
    <source>
        <dbReference type="ARBA" id="ARBA00001966"/>
    </source>
</evidence>
<evidence type="ECO:0000256" key="1">
    <source>
        <dbReference type="ARBA" id="ARBA00001917"/>
    </source>
</evidence>
<accession>A0A1S8N5L0</accession>
<keyword evidence="9" id="KW-0411">Iron-sulfur</keyword>
<keyword evidence="7 12" id="KW-0560">Oxidoreductase</keyword>
<evidence type="ECO:0000259" key="11">
    <source>
        <dbReference type="Pfam" id="PF07992"/>
    </source>
</evidence>
<gene>
    <name evidence="12" type="ORF">CLOSAC_22330</name>
</gene>
<comment type="caution">
    <text evidence="12">The sequence shown here is derived from an EMBL/GenBank/DDBJ whole genome shotgun (WGS) entry which is preliminary data.</text>
</comment>
<dbReference type="GO" id="GO:0016491">
    <property type="term" value="F:oxidoreductase activity"/>
    <property type="evidence" value="ECO:0007669"/>
    <property type="project" value="UniProtKB-KW"/>
</dbReference>
<organism evidence="12 13">
    <name type="scientific">Clostridium saccharobutylicum</name>
    <dbReference type="NCBI Taxonomy" id="169679"/>
    <lineage>
        <taxon>Bacteria</taxon>
        <taxon>Bacillati</taxon>
        <taxon>Bacillota</taxon>
        <taxon>Clostridia</taxon>
        <taxon>Eubacteriales</taxon>
        <taxon>Clostridiaceae</taxon>
        <taxon>Clostridium</taxon>
    </lineage>
</organism>
<evidence type="ECO:0000256" key="9">
    <source>
        <dbReference type="ARBA" id="ARBA00023014"/>
    </source>
</evidence>
<dbReference type="EC" id="1.-.-.-" evidence="12"/>
<dbReference type="AlphaFoldDB" id="A0A1S8N5L0"/>
<dbReference type="CDD" id="cd02803">
    <property type="entry name" value="OYE_like_FMN_family"/>
    <property type="match status" value="1"/>
</dbReference>
<dbReference type="EMBL" id="LZYZ01000004">
    <property type="protein sequence ID" value="OOM11806.1"/>
    <property type="molecule type" value="Genomic_DNA"/>
</dbReference>
<evidence type="ECO:0000256" key="4">
    <source>
        <dbReference type="ARBA" id="ARBA00022630"/>
    </source>
</evidence>
<feature type="domain" description="FAD/NAD(P)-binding" evidence="11">
    <location>
        <begin position="384"/>
        <end position="619"/>
    </location>
</feature>
<comment type="similarity">
    <text evidence="3">In the N-terminal section; belongs to the NADH:flavin oxidoreductase/NADH oxidase family.</text>
</comment>
<dbReference type="GO" id="GO:0046872">
    <property type="term" value="F:metal ion binding"/>
    <property type="evidence" value="ECO:0007669"/>
    <property type="project" value="UniProtKB-KW"/>
</dbReference>
<dbReference type="PRINTS" id="PR00368">
    <property type="entry name" value="FADPNR"/>
</dbReference>
<evidence type="ECO:0000256" key="5">
    <source>
        <dbReference type="ARBA" id="ARBA00022643"/>
    </source>
</evidence>
<evidence type="ECO:0000259" key="10">
    <source>
        <dbReference type="Pfam" id="PF00724"/>
    </source>
</evidence>
<keyword evidence="5" id="KW-0288">FMN</keyword>
<keyword evidence="8" id="KW-0408">Iron</keyword>
<dbReference type="InterPro" id="IPR023753">
    <property type="entry name" value="FAD/NAD-binding_dom"/>
</dbReference>
<dbReference type="PANTHER" id="PTHR42917">
    <property type="entry name" value="2,4-DIENOYL-COA REDUCTASE"/>
    <property type="match status" value="1"/>
</dbReference>
<keyword evidence="6" id="KW-0479">Metal-binding</keyword>
<evidence type="ECO:0000313" key="12">
    <source>
        <dbReference type="EMBL" id="OOM11806.1"/>
    </source>
</evidence>
<dbReference type="Proteomes" id="UP000191154">
    <property type="component" value="Unassembled WGS sequence"/>
</dbReference>
<proteinExistence type="inferred from homology"/>
<sequence>MKKYNNIFKPLTVKTMTIKNRIVMPPMGSNFGGANGELTEEHIKYYEQRAKGGTGLIILENVCVDFPLGSNGTTQLRMNHDCFIPGFYKLTDRLHKYGTCVAVQINHSGASAVPSRIGMQPVSSSNVPSKTGGAIPRELTKEEILEIVEKYAQAAKRVQMAGFDAVEIHAGHSYLISQFLSPLYNKRTDEFGGSAENRARFGRMVIDKVREAVGPMFPIIVRISADEFLEGGNTLEDTLEYLEYLNAEVDVFNVSSALNDTIQFQIDANYLEDGWRAYMSKAVREKFDKPTITTGNIRNPQVAEDILAEGKADLIGMGRGLIAEPNWANKVKCGKEDTLRKCISCNIGCAGHRIGLNRPLRCTINPDVINEDTLAGRKVNKTTNVVVIGGGTAGLEAACTAAEAGCTTFLFEKRSYLGGLAREIAKLPAKDRINDFPDYLINRANKLKNLITFTGTEATVAAVEILKPDVIINATGSVPLLPPITGLLDRIDKEGSKVRSIFGLIKDIEMFKNLEVKGKKVAVVGGGAVGLDVVEFFTEKGADVTIIERLPMIGRDLDVVTKVQSMTMLKEKEVRAMTSTSLLEVRDDNFKVNVDNEDQEIEFDFGFVCLGMRGVATLLPELEEYFEDKDVEIMNIGDSVRARRIIEGTNEGRYLTIETLERLNLI</sequence>
<dbReference type="GO" id="GO:0051536">
    <property type="term" value="F:iron-sulfur cluster binding"/>
    <property type="evidence" value="ECO:0007669"/>
    <property type="project" value="UniProtKB-KW"/>
</dbReference>
<comment type="cofactor">
    <cofactor evidence="2">
        <name>[4Fe-4S] cluster</name>
        <dbReference type="ChEBI" id="CHEBI:49883"/>
    </cofactor>
</comment>
<dbReference type="RefSeq" id="WP_077865493.1">
    <property type="nucleotide sequence ID" value="NZ_LZYZ01000004.1"/>
</dbReference>
<dbReference type="InterPro" id="IPR013785">
    <property type="entry name" value="Aldolase_TIM"/>
</dbReference>
<evidence type="ECO:0000313" key="13">
    <source>
        <dbReference type="Proteomes" id="UP000191154"/>
    </source>
</evidence>
<evidence type="ECO:0000256" key="7">
    <source>
        <dbReference type="ARBA" id="ARBA00023002"/>
    </source>
</evidence>
<dbReference type="PANTHER" id="PTHR42917:SF2">
    <property type="entry name" value="2,4-DIENOYL-COA REDUCTASE [(2E)-ENOYL-COA-PRODUCING]"/>
    <property type="match status" value="1"/>
</dbReference>
<protein>
    <submittedName>
        <fullName evidence="12">NADH oxidase</fullName>
        <ecNumber evidence="12">1.-.-.-</ecNumber>
    </submittedName>
</protein>
<dbReference type="STRING" id="169679.CSACC_06990"/>
<reference evidence="12 13" key="1">
    <citation type="submission" date="2016-05" db="EMBL/GenBank/DDBJ databases">
        <title>Microbial solvent formation.</title>
        <authorList>
            <person name="Poehlein A."/>
            <person name="Montoya Solano J.D."/>
            <person name="Flitsch S."/>
            <person name="Krabben P."/>
            <person name="Duerre P."/>
            <person name="Daniel R."/>
        </authorList>
    </citation>
    <scope>NUCLEOTIDE SEQUENCE [LARGE SCALE GENOMIC DNA]</scope>
    <source>
        <strain evidence="12 13">L1-8</strain>
    </source>
</reference>
<dbReference type="InterPro" id="IPR051793">
    <property type="entry name" value="NADH:flavin_oxidoreductase"/>
</dbReference>
<dbReference type="SUPFAM" id="SSF51905">
    <property type="entry name" value="FAD/NAD(P)-binding domain"/>
    <property type="match status" value="1"/>
</dbReference>
<dbReference type="InterPro" id="IPR036188">
    <property type="entry name" value="FAD/NAD-bd_sf"/>
</dbReference>
<keyword evidence="4" id="KW-0285">Flavoprotein</keyword>
<dbReference type="Pfam" id="PF07992">
    <property type="entry name" value="Pyr_redox_2"/>
    <property type="match status" value="1"/>
</dbReference>
<dbReference type="Pfam" id="PF00724">
    <property type="entry name" value="Oxidored_FMN"/>
    <property type="match status" value="1"/>
</dbReference>
<dbReference type="Gene3D" id="3.40.50.720">
    <property type="entry name" value="NAD(P)-binding Rossmann-like Domain"/>
    <property type="match status" value="1"/>
</dbReference>
<dbReference type="SUPFAM" id="SSF51395">
    <property type="entry name" value="FMN-linked oxidoreductases"/>
    <property type="match status" value="1"/>
</dbReference>
<dbReference type="GO" id="GO:0010181">
    <property type="term" value="F:FMN binding"/>
    <property type="evidence" value="ECO:0007669"/>
    <property type="project" value="InterPro"/>
</dbReference>
<dbReference type="Gene3D" id="3.20.20.70">
    <property type="entry name" value="Aldolase class I"/>
    <property type="match status" value="1"/>
</dbReference>
<feature type="domain" description="NADH:flavin oxidoreductase/NADH oxidase N-terminal" evidence="10">
    <location>
        <begin position="7"/>
        <end position="337"/>
    </location>
</feature>
<evidence type="ECO:0000256" key="3">
    <source>
        <dbReference type="ARBA" id="ARBA00011048"/>
    </source>
</evidence>
<evidence type="ECO:0000256" key="6">
    <source>
        <dbReference type="ARBA" id="ARBA00022723"/>
    </source>
</evidence>
<dbReference type="PRINTS" id="PR00469">
    <property type="entry name" value="PNDRDTASEII"/>
</dbReference>
<dbReference type="InterPro" id="IPR001155">
    <property type="entry name" value="OxRdtase_FMN_N"/>
</dbReference>